<dbReference type="EMBL" id="WPCR01000011">
    <property type="protein sequence ID" value="NHM14771.1"/>
    <property type="molecule type" value="Genomic_DNA"/>
</dbReference>
<dbReference type="InterPro" id="IPR037523">
    <property type="entry name" value="VOC_core"/>
</dbReference>
<reference evidence="3 4" key="1">
    <citation type="submission" date="2019-11" db="EMBL/GenBank/DDBJ databases">
        <title>Eggerthellaceae novel genus isolated from the rectal contents of marmort.</title>
        <authorList>
            <person name="Zhang G."/>
        </authorList>
    </citation>
    <scope>NUCLEOTIDE SEQUENCE [LARGE SCALE GENOMIC DNA]</scope>
    <source>
        <strain evidence="4">zg-886</strain>
    </source>
</reference>
<evidence type="ECO:0000313" key="4">
    <source>
        <dbReference type="Proteomes" id="UP000636394"/>
    </source>
</evidence>
<feature type="domain" description="VOC" evidence="2">
    <location>
        <begin position="10"/>
        <end position="146"/>
    </location>
</feature>
<organism evidence="3 4">
    <name type="scientific">Xiamenia xianingshaonis</name>
    <dbReference type="NCBI Taxonomy" id="2682776"/>
    <lineage>
        <taxon>Bacteria</taxon>
        <taxon>Bacillati</taxon>
        <taxon>Actinomycetota</taxon>
        <taxon>Coriobacteriia</taxon>
        <taxon>Eggerthellales</taxon>
        <taxon>Eggerthellaceae</taxon>
        <taxon>Xiamenia</taxon>
    </lineage>
</organism>
<keyword evidence="1" id="KW-0479">Metal-binding</keyword>
<dbReference type="RefSeq" id="WP_166079718.1">
    <property type="nucleotide sequence ID" value="NZ_WPCR01000011.1"/>
</dbReference>
<dbReference type="Pfam" id="PF13669">
    <property type="entry name" value="Glyoxalase_4"/>
    <property type="match status" value="1"/>
</dbReference>
<dbReference type="InterPro" id="IPR029068">
    <property type="entry name" value="Glyas_Bleomycin-R_OHBP_Dase"/>
</dbReference>
<dbReference type="Gene3D" id="3.10.180.10">
    <property type="entry name" value="2,3-Dihydroxybiphenyl 1,2-Dioxygenase, domain 1"/>
    <property type="match status" value="1"/>
</dbReference>
<evidence type="ECO:0000256" key="1">
    <source>
        <dbReference type="ARBA" id="ARBA00022723"/>
    </source>
</evidence>
<evidence type="ECO:0000259" key="2">
    <source>
        <dbReference type="PROSITE" id="PS51819"/>
    </source>
</evidence>
<gene>
    <name evidence="3" type="ORF">GMI68_08375</name>
</gene>
<dbReference type="PANTHER" id="PTHR43048">
    <property type="entry name" value="METHYLMALONYL-COA EPIMERASE"/>
    <property type="match status" value="1"/>
</dbReference>
<protein>
    <recommendedName>
        <fullName evidence="2">VOC domain-containing protein</fullName>
    </recommendedName>
</protein>
<name>A0ABX0IPD2_9ACTN</name>
<dbReference type="SUPFAM" id="SSF54593">
    <property type="entry name" value="Glyoxalase/Bleomycin resistance protein/Dihydroxybiphenyl dioxygenase"/>
    <property type="match status" value="1"/>
</dbReference>
<dbReference type="InterPro" id="IPR051785">
    <property type="entry name" value="MMCE/EMCE_epimerase"/>
</dbReference>
<keyword evidence="4" id="KW-1185">Reference proteome</keyword>
<comment type="caution">
    <text evidence="3">The sequence shown here is derived from an EMBL/GenBank/DDBJ whole genome shotgun (WGS) entry which is preliminary data.</text>
</comment>
<dbReference type="PROSITE" id="PS51819">
    <property type="entry name" value="VOC"/>
    <property type="match status" value="1"/>
</dbReference>
<proteinExistence type="predicted"/>
<sequence>MTQTLLNKYGIKQVGYYVESIEESAKRFRDLLGAGPFVDLGSSEPASLTYRGAPSGMRSRCALGHFGDMQIELIEVLTDEPDVYKDLGHYGLHHLCIWSDDVDAVAAEFAEAGIEVAMDMTSGQGLHVMYFDAREQLGSFIEVNAPIEQLWQGVAALAANADENTPALIPMAALMGGK</sequence>
<dbReference type="Proteomes" id="UP000636394">
    <property type="component" value="Unassembled WGS sequence"/>
</dbReference>
<dbReference type="PANTHER" id="PTHR43048:SF3">
    <property type="entry name" value="METHYLMALONYL-COA EPIMERASE, MITOCHONDRIAL"/>
    <property type="match status" value="1"/>
</dbReference>
<evidence type="ECO:0000313" key="3">
    <source>
        <dbReference type="EMBL" id="NHM14771.1"/>
    </source>
</evidence>
<accession>A0ABX0IPD2</accession>